<dbReference type="Proteomes" id="UP000727407">
    <property type="component" value="Unassembled WGS sequence"/>
</dbReference>
<name>A0A8J4UL61_CLAMG</name>
<feature type="domain" description="Ig-like" evidence="2">
    <location>
        <begin position="236"/>
        <end position="316"/>
    </location>
</feature>
<feature type="non-terminal residue" evidence="3">
    <location>
        <position position="1"/>
    </location>
</feature>
<dbReference type="EMBL" id="QNUK01000148">
    <property type="protein sequence ID" value="KAF5900027.1"/>
    <property type="molecule type" value="Genomic_DNA"/>
</dbReference>
<feature type="chain" id="PRO_5035284554" evidence="1">
    <location>
        <begin position="23"/>
        <end position="1406"/>
    </location>
</feature>
<dbReference type="PANTHER" id="PTHR13771:SF9">
    <property type="entry name" value="INTERCELLULAR ADHESION MOLECULE 5"/>
    <property type="match status" value="1"/>
</dbReference>
<evidence type="ECO:0000256" key="1">
    <source>
        <dbReference type="SAM" id="SignalP"/>
    </source>
</evidence>
<feature type="domain" description="Ig-like" evidence="2">
    <location>
        <begin position="1261"/>
        <end position="1406"/>
    </location>
</feature>
<feature type="domain" description="Ig-like" evidence="2">
    <location>
        <begin position="804"/>
        <end position="882"/>
    </location>
</feature>
<dbReference type="InterPro" id="IPR003598">
    <property type="entry name" value="Ig_sub2"/>
</dbReference>
<dbReference type="PANTHER" id="PTHR13771">
    <property type="entry name" value="INTERCELLULAR ADHESION MOLECULE"/>
    <property type="match status" value="1"/>
</dbReference>
<feature type="domain" description="Ig-like" evidence="2">
    <location>
        <begin position="123"/>
        <end position="229"/>
    </location>
</feature>
<evidence type="ECO:0000259" key="2">
    <source>
        <dbReference type="PROSITE" id="PS50835"/>
    </source>
</evidence>
<feature type="signal peptide" evidence="1">
    <location>
        <begin position="1"/>
        <end position="22"/>
    </location>
</feature>
<comment type="caution">
    <text evidence="3">The sequence shown here is derived from an EMBL/GenBank/DDBJ whole genome shotgun (WGS) entry which is preliminary data.</text>
</comment>
<evidence type="ECO:0000313" key="3">
    <source>
        <dbReference type="EMBL" id="KAF5900027.1"/>
    </source>
</evidence>
<dbReference type="SUPFAM" id="SSF48726">
    <property type="entry name" value="Immunoglobulin"/>
    <property type="match status" value="14"/>
</dbReference>
<feature type="domain" description="Ig-like" evidence="2">
    <location>
        <begin position="693"/>
        <end position="797"/>
    </location>
</feature>
<dbReference type="SMART" id="SM00408">
    <property type="entry name" value="IGc2"/>
    <property type="match status" value="5"/>
</dbReference>
<feature type="non-terminal residue" evidence="3">
    <location>
        <position position="1406"/>
    </location>
</feature>
<dbReference type="GO" id="GO:0007155">
    <property type="term" value="P:cell adhesion"/>
    <property type="evidence" value="ECO:0007669"/>
    <property type="project" value="InterPro"/>
</dbReference>
<dbReference type="InterPro" id="IPR047012">
    <property type="entry name" value="ICAM_VCAM"/>
</dbReference>
<dbReference type="InterPro" id="IPR036179">
    <property type="entry name" value="Ig-like_dom_sf"/>
</dbReference>
<feature type="domain" description="Ig-like" evidence="2">
    <location>
        <begin position="409"/>
        <end position="513"/>
    </location>
</feature>
<protein>
    <submittedName>
        <fullName evidence="3">Vascular cell adhesion protein 1-like</fullName>
    </submittedName>
</protein>
<dbReference type="PROSITE" id="PS50835">
    <property type="entry name" value="IG_LIKE"/>
    <property type="match status" value="10"/>
</dbReference>
<proteinExistence type="predicted"/>
<dbReference type="InterPro" id="IPR013783">
    <property type="entry name" value="Ig-like_fold"/>
</dbReference>
<keyword evidence="4" id="KW-1185">Reference proteome</keyword>
<dbReference type="GO" id="GO:0005178">
    <property type="term" value="F:integrin binding"/>
    <property type="evidence" value="ECO:0007669"/>
    <property type="project" value="InterPro"/>
</dbReference>
<gene>
    <name evidence="3" type="primary">icam2</name>
    <name evidence="3" type="ORF">DAT39_010279</name>
</gene>
<dbReference type="Pfam" id="PF07679">
    <property type="entry name" value="I-set"/>
    <property type="match status" value="1"/>
</dbReference>
<evidence type="ECO:0000313" key="4">
    <source>
        <dbReference type="Proteomes" id="UP000727407"/>
    </source>
</evidence>
<dbReference type="InterPro" id="IPR003599">
    <property type="entry name" value="Ig_sub"/>
</dbReference>
<dbReference type="InterPro" id="IPR013098">
    <property type="entry name" value="Ig_I-set"/>
</dbReference>
<feature type="domain" description="Ig-like" evidence="2">
    <location>
        <begin position="1088"/>
        <end position="1166"/>
    </location>
</feature>
<dbReference type="SMART" id="SM00409">
    <property type="entry name" value="IG"/>
    <property type="match status" value="13"/>
</dbReference>
<feature type="domain" description="Ig-like" evidence="2">
    <location>
        <begin position="977"/>
        <end position="1081"/>
    </location>
</feature>
<feature type="domain" description="Ig-like" evidence="2">
    <location>
        <begin position="1174"/>
        <end position="1256"/>
    </location>
</feature>
<dbReference type="Gene3D" id="2.60.40.10">
    <property type="entry name" value="Immunoglobulins"/>
    <property type="match status" value="14"/>
</dbReference>
<accession>A0A8J4UL61</accession>
<reference evidence="3" key="1">
    <citation type="submission" date="2020-07" db="EMBL/GenBank/DDBJ databases">
        <title>Clarias magur genome sequencing, assembly and annotation.</title>
        <authorList>
            <person name="Kushwaha B."/>
            <person name="Kumar R."/>
            <person name="Das P."/>
            <person name="Joshi C.G."/>
            <person name="Kumar D."/>
            <person name="Nagpure N.S."/>
            <person name="Pandey M."/>
            <person name="Agarwal S."/>
            <person name="Srivastava S."/>
            <person name="Singh M."/>
            <person name="Sahoo L."/>
            <person name="Jayasankar P."/>
            <person name="Meher P.K."/>
            <person name="Koringa P.G."/>
            <person name="Iquebal M.A."/>
            <person name="Das S.P."/>
            <person name="Bit A."/>
            <person name="Patnaik S."/>
            <person name="Patel N."/>
            <person name="Shah T.M."/>
            <person name="Hinsu A."/>
            <person name="Jena J.K."/>
        </authorList>
    </citation>
    <scope>NUCLEOTIDE SEQUENCE</scope>
    <source>
        <strain evidence="3">CIFAMagur01</strain>
        <tissue evidence="3">Testis</tissue>
    </source>
</reference>
<dbReference type="InterPro" id="IPR007110">
    <property type="entry name" value="Ig-like_dom"/>
</dbReference>
<keyword evidence="1" id="KW-0732">Signal</keyword>
<sequence length="1406" mass="156385">IFRCSEMAVCLFSLLFIALCVGPYGTHTTAEVCKDLVVTPVSLLVEYGHPAEVNCSIPSKPVTQYILGWESKSSQPDTDTKTGLMWKVNSLTNWEEPEGLKCYLTTVTDQCESHVNLIIYKKPDSVTLSSMSNVWIAGDQTELKCQIKNVGPGHKLSVNWSRVDPKQNNAFTLFSETSLSDLVNEMKNVSTTVKLNVTARREDEGVQYKCAAVLNLDPVPVVSESQPITITVHYKPIITGPLFTNVSQAEGGSLMMECSADGKPRPHYNWTLPNNTFISGSSISISSISIKDQGQYTCTAHNSVGQVTRAVTVRVTEVCSDPVLTPASLLVEYGHPAEVNCSILNKPVTGYWLGWESKSTHPRTDTEISLMWKVDRLMNWEEADNLTCYITLENDQCRSHVNLTIYKRPESITLTPAVWIAGDQTELLCEIENVGPGHKLSVHWSRSNPKLNNTFTLFSKSSLLYLVNEMKNVSATVKLNVAASREHEGVQYKCAAVLNLDAGPVVSESEPITITVHYKPIITGPLFTNVSQTEGESLMMECSAHGKPSPHYKWTLPNNTFISGSSISISSIRIKDQGQYTCTAHNSVGHITRTVTVRVTEVCSDPVLTPASLLVEYGHPAEVNCSLLSKPVTRYWLGWESKSSHPRTDTETSLRWKVDSLMNWDEADTLTCYITMENDQCRSHVNLTIYKRPESITLTPAVWIAGHQTELKCQIENVGPGHKLSVHWSRSNPKLNNTFTLFSKSSLLDLVNEMKNVSVPVKLNVTARREDDGVQYKCAAVLNLDAGSVVSESEPITITVHYQPIITGPLFTNVSRTEGESLMMECSAHGNPRPYYNWTLPNNTFISGSSISISSIRIKDQGQYTCTAHNSVGHVTRTVTVRVTEVCSDPVLTPASLLVEYGHPAEVNCSLLSKPVTRYWLGWESKSSHPRTDTETSLRWKVDSLMNWDEADNLTCYITMENDQCRSHVNLTIYKRPESITLNPAVWIAGHQTELKCQIENVGPGHKLSVHWSRSNPKLNNTFTLFSKSSLLDLVNEMKNVSVPVKLNVTARREDDGVQYKCAAVLNLDAGSVVSESEPITITVHYQPIITGPLFTNVSRTEGESLMMECSAHGNPRPYYNWTLPNNTFISGSSISISSIRIKDQGQYTCTAHNSVGHVTRTVTVRVTEVCSDPVITPASLLVEYGHPAEVNCSILSKPVTRYWLGWKSKSSHPMTDTETSLRWRVDRLMNWEEADNLTCYITMESDQCRSHVNLTIYKRPESITLTPAVWIKEHQTELMCQIENVSPAHKLSVHWSRSNPKLNNTFTLFNETSHLNLVNEMKNVSMTVKMNVTASREDDGVQFKCAAVLNLDAGPVVSESQPITITVHCSSISISSIRIKDQGQYTCTAHNSVGQVTRMVTVRVT</sequence>
<organism evidence="3 4">
    <name type="scientific">Clarias magur</name>
    <name type="common">Asian catfish</name>
    <name type="synonym">Macropteronotus magur</name>
    <dbReference type="NCBI Taxonomy" id="1594786"/>
    <lineage>
        <taxon>Eukaryota</taxon>
        <taxon>Metazoa</taxon>
        <taxon>Chordata</taxon>
        <taxon>Craniata</taxon>
        <taxon>Vertebrata</taxon>
        <taxon>Euteleostomi</taxon>
        <taxon>Actinopterygii</taxon>
        <taxon>Neopterygii</taxon>
        <taxon>Teleostei</taxon>
        <taxon>Ostariophysi</taxon>
        <taxon>Siluriformes</taxon>
        <taxon>Clariidae</taxon>
        <taxon>Clarias</taxon>
    </lineage>
</organism>
<dbReference type="Pfam" id="PF13895">
    <property type="entry name" value="Ig_2"/>
    <property type="match status" value="2"/>
</dbReference>
<dbReference type="OrthoDB" id="5843397at2759"/>
<dbReference type="Pfam" id="PF13927">
    <property type="entry name" value="Ig_3"/>
    <property type="match status" value="2"/>
</dbReference>
<feature type="domain" description="Ig-like" evidence="2">
    <location>
        <begin position="520"/>
        <end position="598"/>
    </location>
</feature>